<dbReference type="GO" id="GO:0008206">
    <property type="term" value="P:bile acid metabolic process"/>
    <property type="evidence" value="ECO:0007669"/>
    <property type="project" value="UniProtKB-ARBA"/>
</dbReference>
<evidence type="ECO:0000313" key="3">
    <source>
        <dbReference type="EMBL" id="GAE30947.1"/>
    </source>
</evidence>
<accession>W4QGB9</accession>
<gene>
    <name evidence="3" type="ORF">JCM9152_2380</name>
</gene>
<dbReference type="Pfam" id="PF13561">
    <property type="entry name" value="adh_short_C2"/>
    <property type="match status" value="1"/>
</dbReference>
<dbReference type="InterPro" id="IPR002347">
    <property type="entry name" value="SDR_fam"/>
</dbReference>
<proteinExistence type="inferred from homology"/>
<dbReference type="CDD" id="cd05233">
    <property type="entry name" value="SDR_c"/>
    <property type="match status" value="1"/>
</dbReference>
<dbReference type="STRING" id="1236971.JCM9152_2380"/>
<dbReference type="PRINTS" id="PR00080">
    <property type="entry name" value="SDRFAMILY"/>
</dbReference>
<evidence type="ECO:0000256" key="2">
    <source>
        <dbReference type="ARBA" id="ARBA00023002"/>
    </source>
</evidence>
<reference evidence="3" key="1">
    <citation type="journal article" date="2014" name="Genome Announc.">
        <title>Draft Genome Sequences of Three Alkaliphilic Bacillus Strains, Bacillus wakoensis JCM 9140T, Bacillus akibai JCM 9157T, and Bacillus hemicellulosilyticus JCM 9152T.</title>
        <authorList>
            <person name="Yuki M."/>
            <person name="Oshima K."/>
            <person name="Suda W."/>
            <person name="Oshida Y."/>
            <person name="Kitamura K."/>
            <person name="Iida T."/>
            <person name="Hattori M."/>
            <person name="Ohkuma M."/>
        </authorList>
    </citation>
    <scope>NUCLEOTIDE SEQUENCE [LARGE SCALE GENOMIC DNA]</scope>
    <source>
        <strain evidence="3">JCM 9152</strain>
    </source>
</reference>
<dbReference type="PANTHER" id="PTHR24321:SF8">
    <property type="entry name" value="ESTRADIOL 17-BETA-DEHYDROGENASE 8-RELATED"/>
    <property type="match status" value="1"/>
</dbReference>
<dbReference type="PROSITE" id="PS00061">
    <property type="entry name" value="ADH_SHORT"/>
    <property type="match status" value="1"/>
</dbReference>
<dbReference type="PRINTS" id="PR00081">
    <property type="entry name" value="GDHRDH"/>
</dbReference>
<dbReference type="PANTHER" id="PTHR24321">
    <property type="entry name" value="DEHYDROGENASES, SHORT CHAIN"/>
    <property type="match status" value="1"/>
</dbReference>
<keyword evidence="2" id="KW-0560">Oxidoreductase</keyword>
<dbReference type="InterPro" id="IPR036291">
    <property type="entry name" value="NAD(P)-bd_dom_sf"/>
</dbReference>
<sequence>MDKRVVIVTGAGKGIGKAIAFAYAKKGFQVVVVDVNKYDAIETVRFIEDHNGEAEAIYCDISNVKDIQILVKKVNKSYGRIDVLINNAGISEFKSPYELTVHEWDRVLNTNVRGAFFCSREVANVMKRHGGGSIVNIASTRASMSEPHSEAYAASKGAIVSLTHALAASFQDDLIRVNAISPGWIHTGEEESLRQKDHDQHFSKRVGKPEDIANVCLFLTNEGNEFINGETIIIDGGMTRKMMYEH</sequence>
<dbReference type="FunFam" id="3.40.50.720:FF:000084">
    <property type="entry name" value="Short-chain dehydrogenase reductase"/>
    <property type="match status" value="1"/>
</dbReference>
<dbReference type="GO" id="GO:0016491">
    <property type="term" value="F:oxidoreductase activity"/>
    <property type="evidence" value="ECO:0007669"/>
    <property type="project" value="UniProtKB-KW"/>
</dbReference>
<comment type="similarity">
    <text evidence="1">Belongs to the short-chain dehydrogenases/reductases (SDR) family.</text>
</comment>
<dbReference type="Proteomes" id="UP000018895">
    <property type="component" value="Unassembled WGS sequence"/>
</dbReference>
<dbReference type="NCBIfam" id="NF005559">
    <property type="entry name" value="PRK07231.1"/>
    <property type="match status" value="1"/>
</dbReference>
<organism evidence="3 4">
    <name type="scientific">Halalkalibacter hemicellulosilyticusJCM 9152</name>
    <dbReference type="NCBI Taxonomy" id="1236971"/>
    <lineage>
        <taxon>Bacteria</taxon>
        <taxon>Bacillati</taxon>
        <taxon>Bacillota</taxon>
        <taxon>Bacilli</taxon>
        <taxon>Bacillales</taxon>
        <taxon>Bacillaceae</taxon>
        <taxon>Halalkalibacter</taxon>
    </lineage>
</organism>
<keyword evidence="4" id="KW-1185">Reference proteome</keyword>
<evidence type="ECO:0000313" key="4">
    <source>
        <dbReference type="Proteomes" id="UP000018895"/>
    </source>
</evidence>
<dbReference type="AlphaFoldDB" id="W4QGB9"/>
<evidence type="ECO:0000256" key="1">
    <source>
        <dbReference type="ARBA" id="ARBA00006484"/>
    </source>
</evidence>
<comment type="caution">
    <text evidence="3">The sequence shown here is derived from an EMBL/GenBank/DDBJ whole genome shotgun (WGS) entry which is preliminary data.</text>
</comment>
<dbReference type="InterPro" id="IPR020904">
    <property type="entry name" value="Sc_DH/Rdtase_CS"/>
</dbReference>
<name>W4QGB9_9BACI</name>
<dbReference type="EMBL" id="BAUU01000015">
    <property type="protein sequence ID" value="GAE30947.1"/>
    <property type="molecule type" value="Genomic_DNA"/>
</dbReference>
<dbReference type="SUPFAM" id="SSF51735">
    <property type="entry name" value="NAD(P)-binding Rossmann-fold domains"/>
    <property type="match status" value="1"/>
</dbReference>
<dbReference type="RefSeq" id="WP_035344072.1">
    <property type="nucleotide sequence ID" value="NZ_BAUU01000015.1"/>
</dbReference>
<protein>
    <submittedName>
        <fullName evidence="3">Oxidoreductase</fullName>
    </submittedName>
</protein>
<dbReference type="Gene3D" id="3.40.50.720">
    <property type="entry name" value="NAD(P)-binding Rossmann-like Domain"/>
    <property type="match status" value="1"/>
</dbReference>
<dbReference type="OrthoDB" id="9803333at2"/>